<reference evidence="1" key="1">
    <citation type="submission" date="2021-04" db="EMBL/GenBank/DDBJ databases">
        <title>Phycicoccus avicenniae sp. nov., a novel endophytic actinomycetes isolated from branch of Avicennia mariana.</title>
        <authorList>
            <person name="Tuo L."/>
        </authorList>
    </citation>
    <scope>NUCLEOTIDE SEQUENCE</scope>
    <source>
        <strain evidence="1">BSK3Z-2</strain>
    </source>
</reference>
<dbReference type="SUPFAM" id="SSF56112">
    <property type="entry name" value="Protein kinase-like (PK-like)"/>
    <property type="match status" value="1"/>
</dbReference>
<dbReference type="Proteomes" id="UP000677016">
    <property type="component" value="Unassembled WGS sequence"/>
</dbReference>
<proteinExistence type="predicted"/>
<sequence length="303" mass="32547">MFEPPATVSDDRVLDAVRSHWAPAALSVAHVAVGFGGWHWRVDAADGPVLFATLDPPRWHTADSLEAAYASAGRLADDLPFVLAPLPRDNGGRCVPLDDGWLSVTPWVAGSRPERFGAEAARAVSALHAAPAPATLRTWAPAVGDGLVEEVRGWTDVPWDGGPFGAATRTAVRDRLGDLAAGLRVHRGLVRRLDPDTYVVTHGEPGVHNQWRGADGRLLLIDWESVRSAPAERDLLGEVGEHVEGDPDLLRLFRLEWALDEVRSYSDWLRGPHADDADTRVAARAVLGELDVVSRLVGGGAPG</sequence>
<comment type="caution">
    <text evidence="1">The sequence shown here is derived from an EMBL/GenBank/DDBJ whole genome shotgun (WGS) entry which is preliminary data.</text>
</comment>
<dbReference type="AlphaFoldDB" id="A0A941DDG5"/>
<dbReference type="Gene3D" id="1.10.510.10">
    <property type="entry name" value="Transferase(Phosphotransferase) domain 1"/>
    <property type="match status" value="1"/>
</dbReference>
<keyword evidence="2" id="KW-1185">Reference proteome</keyword>
<dbReference type="RefSeq" id="WP_211603833.1">
    <property type="nucleotide sequence ID" value="NZ_JAGSNF010000019.1"/>
</dbReference>
<evidence type="ECO:0000313" key="2">
    <source>
        <dbReference type="Proteomes" id="UP000677016"/>
    </source>
</evidence>
<evidence type="ECO:0008006" key="3">
    <source>
        <dbReference type="Google" id="ProtNLM"/>
    </source>
</evidence>
<accession>A0A941DDG5</accession>
<protein>
    <recommendedName>
        <fullName evidence="3">Aminoglycoside phosphotransferase family protein</fullName>
    </recommendedName>
</protein>
<evidence type="ECO:0000313" key="1">
    <source>
        <dbReference type="EMBL" id="MBR7744312.1"/>
    </source>
</evidence>
<dbReference type="InterPro" id="IPR011009">
    <property type="entry name" value="Kinase-like_dom_sf"/>
</dbReference>
<name>A0A941DDG5_9MICO</name>
<organism evidence="1 2">
    <name type="scientific">Phycicoccus avicenniae</name>
    <dbReference type="NCBI Taxonomy" id="2828860"/>
    <lineage>
        <taxon>Bacteria</taxon>
        <taxon>Bacillati</taxon>
        <taxon>Actinomycetota</taxon>
        <taxon>Actinomycetes</taxon>
        <taxon>Micrococcales</taxon>
        <taxon>Intrasporangiaceae</taxon>
        <taxon>Phycicoccus</taxon>
    </lineage>
</organism>
<dbReference type="EMBL" id="JAGSNF010000019">
    <property type="protein sequence ID" value="MBR7744312.1"/>
    <property type="molecule type" value="Genomic_DNA"/>
</dbReference>
<gene>
    <name evidence="1" type="ORF">KC207_13540</name>
</gene>